<protein>
    <recommendedName>
        <fullName evidence="7">Thiol:disulfide interchange protein</fullName>
    </recommendedName>
</protein>
<comment type="subcellular location">
    <subcellularLocation>
        <location evidence="1 7">Periplasm</location>
    </subcellularLocation>
</comment>
<keyword evidence="4 7" id="KW-0574">Periplasm</keyword>
<keyword evidence="3 7" id="KW-0732">Signal</keyword>
<evidence type="ECO:0000259" key="8">
    <source>
        <dbReference type="Pfam" id="PF10411"/>
    </source>
</evidence>
<dbReference type="Pfam" id="PF13098">
    <property type="entry name" value="Thioredoxin_2"/>
    <property type="match status" value="1"/>
</dbReference>
<dbReference type="Pfam" id="PF10411">
    <property type="entry name" value="DsbC_N"/>
    <property type="match status" value="1"/>
</dbReference>
<comment type="function">
    <text evidence="7">Required for disulfide bond formation in some periplasmic proteins. Acts by transferring its disulfide bond to other proteins and is reduced in the process.</text>
</comment>
<dbReference type="RefSeq" id="WP_275684422.1">
    <property type="nucleotide sequence ID" value="NZ_JAJLJH010000008.1"/>
</dbReference>
<evidence type="ECO:0000256" key="1">
    <source>
        <dbReference type="ARBA" id="ARBA00004418"/>
    </source>
</evidence>
<evidence type="ECO:0000313" key="11">
    <source>
        <dbReference type="Proteomes" id="UP001139353"/>
    </source>
</evidence>
<gene>
    <name evidence="10" type="ORF">LPC04_21955</name>
</gene>
<dbReference type="Gene3D" id="3.40.30.10">
    <property type="entry name" value="Glutaredoxin"/>
    <property type="match status" value="1"/>
</dbReference>
<keyword evidence="6 7" id="KW-0676">Redox-active center</keyword>
<feature type="signal peptide" evidence="7">
    <location>
        <begin position="1"/>
        <end position="25"/>
    </location>
</feature>
<evidence type="ECO:0000256" key="6">
    <source>
        <dbReference type="ARBA" id="ARBA00023284"/>
    </source>
</evidence>
<dbReference type="Proteomes" id="UP001139353">
    <property type="component" value="Unassembled WGS sequence"/>
</dbReference>
<evidence type="ECO:0000256" key="2">
    <source>
        <dbReference type="ARBA" id="ARBA00009813"/>
    </source>
</evidence>
<dbReference type="AlphaFoldDB" id="A0A9X2C273"/>
<sequence>MNTTARALRTFLAGLLALACAAAWSDDAAIRKTWNQQHPNGPAIDEITKTPIAGLYELRIGKDIVYSDDQGVYQIYPSPDHIDGHIVDAGKKVDVTEQRLAKIMAADLPKLPYGDALVFKQGTGARRMIVFEDPNCHFCKDAEKNFAALKNVTIYTFLIPILGDDSVVKARAIWCSKNNAQVWRTWMLDGVMPPRPMGSCDVKALERNLDLATRYHLNYTPAIIFDDGSKFAGNADLDHLTRRLDEVAAASKKG</sequence>
<feature type="domain" description="Disulphide bond isomerase DsbC/G N-terminal" evidence="8">
    <location>
        <begin position="22"/>
        <end position="97"/>
    </location>
</feature>
<evidence type="ECO:0000259" key="9">
    <source>
        <dbReference type="Pfam" id="PF13098"/>
    </source>
</evidence>
<dbReference type="InterPro" id="IPR012336">
    <property type="entry name" value="Thioredoxin-like_fold"/>
</dbReference>
<keyword evidence="11" id="KW-1185">Reference proteome</keyword>
<dbReference type="PANTHER" id="PTHR35272:SF3">
    <property type="entry name" value="THIOL:DISULFIDE INTERCHANGE PROTEIN DSBC"/>
    <property type="match status" value="1"/>
</dbReference>
<proteinExistence type="inferred from homology"/>
<dbReference type="GO" id="GO:0042597">
    <property type="term" value="C:periplasmic space"/>
    <property type="evidence" value="ECO:0007669"/>
    <property type="project" value="UniProtKB-SubCell"/>
</dbReference>
<dbReference type="SUPFAM" id="SSF54423">
    <property type="entry name" value="DsbC/DsbG N-terminal domain-like"/>
    <property type="match status" value="1"/>
</dbReference>
<evidence type="ECO:0000313" key="10">
    <source>
        <dbReference type="EMBL" id="MCK9688381.1"/>
    </source>
</evidence>
<organism evidence="10 11">
    <name type="scientific">Scleromatobacter humisilvae</name>
    <dbReference type="NCBI Taxonomy" id="2897159"/>
    <lineage>
        <taxon>Bacteria</taxon>
        <taxon>Pseudomonadati</taxon>
        <taxon>Pseudomonadota</taxon>
        <taxon>Betaproteobacteria</taxon>
        <taxon>Burkholderiales</taxon>
        <taxon>Sphaerotilaceae</taxon>
        <taxon>Scleromatobacter</taxon>
    </lineage>
</organism>
<dbReference type="InterPro" id="IPR051470">
    <property type="entry name" value="Thiol:disulfide_interchange"/>
</dbReference>
<comment type="caution">
    <text evidence="10">The sequence shown here is derived from an EMBL/GenBank/DDBJ whole genome shotgun (WGS) entry which is preliminary data.</text>
</comment>
<keyword evidence="5" id="KW-1015">Disulfide bond</keyword>
<dbReference type="PANTHER" id="PTHR35272">
    <property type="entry name" value="THIOL:DISULFIDE INTERCHANGE PROTEIN DSBC-RELATED"/>
    <property type="match status" value="1"/>
</dbReference>
<feature type="domain" description="Thioredoxin-like fold" evidence="9">
    <location>
        <begin position="121"/>
        <end position="234"/>
    </location>
</feature>
<dbReference type="InterPro" id="IPR036249">
    <property type="entry name" value="Thioredoxin-like_sf"/>
</dbReference>
<dbReference type="InterPro" id="IPR009094">
    <property type="entry name" value="DiS-bond_isomerase_DsbC/G_N_sf"/>
</dbReference>
<dbReference type="Gene3D" id="3.10.450.70">
    <property type="entry name" value="Disulphide bond isomerase, DsbC/G, N-terminal"/>
    <property type="match status" value="1"/>
</dbReference>
<dbReference type="InterPro" id="IPR033954">
    <property type="entry name" value="DiS-bond_Isoase_DsbC/G"/>
</dbReference>
<dbReference type="PROSITE" id="PS51257">
    <property type="entry name" value="PROKAR_LIPOPROTEIN"/>
    <property type="match status" value="1"/>
</dbReference>
<comment type="similarity">
    <text evidence="2 7">Belongs to the thioredoxin family. DsbC subfamily.</text>
</comment>
<accession>A0A9X2C273</accession>
<evidence type="ECO:0000256" key="7">
    <source>
        <dbReference type="RuleBase" id="RU364038"/>
    </source>
</evidence>
<dbReference type="InterPro" id="IPR018950">
    <property type="entry name" value="DiS-bond_isomerase_DsbC/G_N"/>
</dbReference>
<dbReference type="SUPFAM" id="SSF52833">
    <property type="entry name" value="Thioredoxin-like"/>
    <property type="match status" value="1"/>
</dbReference>
<dbReference type="CDD" id="cd03020">
    <property type="entry name" value="DsbA_DsbC_DsbG"/>
    <property type="match status" value="1"/>
</dbReference>
<name>A0A9X2C273_9BURK</name>
<evidence type="ECO:0000256" key="3">
    <source>
        <dbReference type="ARBA" id="ARBA00022729"/>
    </source>
</evidence>
<reference evidence="10" key="1">
    <citation type="submission" date="2021-11" db="EMBL/GenBank/DDBJ databases">
        <title>BS-T2-15 a new species belonging to the Comamonadaceae family isolated from the soil of a French oak forest.</title>
        <authorList>
            <person name="Mieszkin S."/>
            <person name="Alain K."/>
        </authorList>
    </citation>
    <scope>NUCLEOTIDE SEQUENCE</scope>
    <source>
        <strain evidence="10">BS-T2-15</strain>
    </source>
</reference>
<feature type="chain" id="PRO_5041018276" description="Thiol:disulfide interchange protein" evidence="7">
    <location>
        <begin position="26"/>
        <end position="254"/>
    </location>
</feature>
<dbReference type="EMBL" id="JAJLJH010000008">
    <property type="protein sequence ID" value="MCK9688381.1"/>
    <property type="molecule type" value="Genomic_DNA"/>
</dbReference>
<evidence type="ECO:0000256" key="4">
    <source>
        <dbReference type="ARBA" id="ARBA00022764"/>
    </source>
</evidence>
<evidence type="ECO:0000256" key="5">
    <source>
        <dbReference type="ARBA" id="ARBA00023157"/>
    </source>
</evidence>